<dbReference type="Proteomes" id="UP000006727">
    <property type="component" value="Chromosome 17"/>
</dbReference>
<evidence type="ECO:0000313" key="2">
    <source>
        <dbReference type="Proteomes" id="UP000006727"/>
    </source>
</evidence>
<accession>A0A7I4BDA9</accession>
<dbReference type="AlphaFoldDB" id="A0A7I4BDA9"/>
<dbReference type="InParanoid" id="A0A7I4BDA9"/>
<reference evidence="1 2" key="2">
    <citation type="journal article" date="2018" name="Plant J.">
        <title>The Physcomitrella patens chromosome-scale assembly reveals moss genome structure and evolution.</title>
        <authorList>
            <person name="Lang D."/>
            <person name="Ullrich K.K."/>
            <person name="Murat F."/>
            <person name="Fuchs J."/>
            <person name="Jenkins J."/>
            <person name="Haas F.B."/>
            <person name="Piednoel M."/>
            <person name="Gundlach H."/>
            <person name="Van Bel M."/>
            <person name="Meyberg R."/>
            <person name="Vives C."/>
            <person name="Morata J."/>
            <person name="Symeonidi A."/>
            <person name="Hiss M."/>
            <person name="Muchero W."/>
            <person name="Kamisugi Y."/>
            <person name="Saleh O."/>
            <person name="Blanc G."/>
            <person name="Decker E.L."/>
            <person name="van Gessel N."/>
            <person name="Grimwood J."/>
            <person name="Hayes R.D."/>
            <person name="Graham S.W."/>
            <person name="Gunter L.E."/>
            <person name="McDaniel S.F."/>
            <person name="Hoernstein S.N.W."/>
            <person name="Larsson A."/>
            <person name="Li F.W."/>
            <person name="Perroud P.F."/>
            <person name="Phillips J."/>
            <person name="Ranjan P."/>
            <person name="Rokshar D.S."/>
            <person name="Rothfels C.J."/>
            <person name="Schneider L."/>
            <person name="Shu S."/>
            <person name="Stevenson D.W."/>
            <person name="Thummler F."/>
            <person name="Tillich M."/>
            <person name="Villarreal Aguilar J.C."/>
            <person name="Widiez T."/>
            <person name="Wong G.K."/>
            <person name="Wymore A."/>
            <person name="Zhang Y."/>
            <person name="Zimmer A.D."/>
            <person name="Quatrano R.S."/>
            <person name="Mayer K.F.X."/>
            <person name="Goodstein D."/>
            <person name="Casacuberta J.M."/>
            <person name="Vandepoele K."/>
            <person name="Reski R."/>
            <person name="Cuming A.C."/>
            <person name="Tuskan G.A."/>
            <person name="Maumus F."/>
            <person name="Salse J."/>
            <person name="Schmutz J."/>
            <person name="Rensing S.A."/>
        </authorList>
    </citation>
    <scope>NUCLEOTIDE SEQUENCE [LARGE SCALE GENOMIC DNA]</scope>
    <source>
        <strain evidence="1 2">cv. Gransden 2004</strain>
    </source>
</reference>
<proteinExistence type="predicted"/>
<organism evidence="1 2">
    <name type="scientific">Physcomitrium patens</name>
    <name type="common">Spreading-leaved earth moss</name>
    <name type="synonym">Physcomitrella patens</name>
    <dbReference type="NCBI Taxonomy" id="3218"/>
    <lineage>
        <taxon>Eukaryota</taxon>
        <taxon>Viridiplantae</taxon>
        <taxon>Streptophyta</taxon>
        <taxon>Embryophyta</taxon>
        <taxon>Bryophyta</taxon>
        <taxon>Bryophytina</taxon>
        <taxon>Bryopsida</taxon>
        <taxon>Funariidae</taxon>
        <taxon>Funariales</taxon>
        <taxon>Funariaceae</taxon>
        <taxon>Physcomitrium</taxon>
    </lineage>
</organism>
<sequence>MIDAWFRYTGPAEMLFSGRNIHCITQKQPAAFCVFHPDNAVNAVNERISRVPRLLRVLLLETLTQRIVEPIPLCEDC</sequence>
<dbReference type="EnsemblPlants" id="Pp3c17_18060V3.2">
    <property type="protein sequence ID" value="Pp3c17_18060V3.2"/>
    <property type="gene ID" value="Pp3c17_18060"/>
</dbReference>
<dbReference type="Gramene" id="Pp3c17_18060V3.2">
    <property type="protein sequence ID" value="Pp3c17_18060V3.2"/>
    <property type="gene ID" value="Pp3c17_18060"/>
</dbReference>
<keyword evidence="2" id="KW-1185">Reference proteome</keyword>
<dbReference type="EMBL" id="ABEU02000017">
    <property type="status" value="NOT_ANNOTATED_CDS"/>
    <property type="molecule type" value="Genomic_DNA"/>
</dbReference>
<reference evidence="1 2" key="1">
    <citation type="journal article" date="2008" name="Science">
        <title>The Physcomitrella genome reveals evolutionary insights into the conquest of land by plants.</title>
        <authorList>
            <person name="Rensing S."/>
            <person name="Lang D."/>
            <person name="Zimmer A."/>
            <person name="Terry A."/>
            <person name="Salamov A."/>
            <person name="Shapiro H."/>
            <person name="Nishiyama T."/>
            <person name="Perroud P.-F."/>
            <person name="Lindquist E."/>
            <person name="Kamisugi Y."/>
            <person name="Tanahashi T."/>
            <person name="Sakakibara K."/>
            <person name="Fujita T."/>
            <person name="Oishi K."/>
            <person name="Shin-I T."/>
            <person name="Kuroki Y."/>
            <person name="Toyoda A."/>
            <person name="Suzuki Y."/>
            <person name="Hashimoto A."/>
            <person name="Yamaguchi K."/>
            <person name="Sugano A."/>
            <person name="Kohara Y."/>
            <person name="Fujiyama A."/>
            <person name="Anterola A."/>
            <person name="Aoki S."/>
            <person name="Ashton N."/>
            <person name="Barbazuk W.B."/>
            <person name="Barker E."/>
            <person name="Bennetzen J."/>
            <person name="Bezanilla M."/>
            <person name="Blankenship R."/>
            <person name="Cho S.H."/>
            <person name="Dutcher S."/>
            <person name="Estelle M."/>
            <person name="Fawcett J.A."/>
            <person name="Gundlach H."/>
            <person name="Hanada K."/>
            <person name="Heyl A."/>
            <person name="Hicks K.A."/>
            <person name="Hugh J."/>
            <person name="Lohr M."/>
            <person name="Mayer K."/>
            <person name="Melkozernov A."/>
            <person name="Murata T."/>
            <person name="Nelson D."/>
            <person name="Pils B."/>
            <person name="Prigge M."/>
            <person name="Reiss B."/>
            <person name="Renner T."/>
            <person name="Rombauts S."/>
            <person name="Rushton P."/>
            <person name="Sanderfoot A."/>
            <person name="Schween G."/>
            <person name="Shiu S.-H."/>
            <person name="Stueber K."/>
            <person name="Theodoulou F.L."/>
            <person name="Tu H."/>
            <person name="Van de Peer Y."/>
            <person name="Verrier P.J."/>
            <person name="Waters E."/>
            <person name="Wood A."/>
            <person name="Yang L."/>
            <person name="Cove D."/>
            <person name="Cuming A."/>
            <person name="Hasebe M."/>
            <person name="Lucas S."/>
            <person name="Mishler D.B."/>
            <person name="Reski R."/>
            <person name="Grigoriev I."/>
            <person name="Quatrano R.S."/>
            <person name="Boore J.L."/>
        </authorList>
    </citation>
    <scope>NUCLEOTIDE SEQUENCE [LARGE SCALE GENOMIC DNA]</scope>
    <source>
        <strain evidence="1 2">cv. Gransden 2004</strain>
    </source>
</reference>
<evidence type="ECO:0000313" key="1">
    <source>
        <dbReference type="EnsemblPlants" id="Pp3c17_18060V3.2"/>
    </source>
</evidence>
<name>A0A7I4BDA9_PHYPA</name>
<protein>
    <submittedName>
        <fullName evidence="1">Uncharacterized protein</fullName>
    </submittedName>
</protein>
<reference evidence="1" key="3">
    <citation type="submission" date="2020-12" db="UniProtKB">
        <authorList>
            <consortium name="EnsemblPlants"/>
        </authorList>
    </citation>
    <scope>IDENTIFICATION</scope>
</reference>